<evidence type="ECO:0008006" key="3">
    <source>
        <dbReference type="Google" id="ProtNLM"/>
    </source>
</evidence>
<organism evidence="1 2">
    <name type="scientific">Plasmodium gaboni</name>
    <dbReference type="NCBI Taxonomy" id="647221"/>
    <lineage>
        <taxon>Eukaryota</taxon>
        <taxon>Sar</taxon>
        <taxon>Alveolata</taxon>
        <taxon>Apicomplexa</taxon>
        <taxon>Aconoidasida</taxon>
        <taxon>Haemosporida</taxon>
        <taxon>Plasmodiidae</taxon>
        <taxon>Plasmodium</taxon>
        <taxon>Plasmodium (Laverania)</taxon>
    </lineage>
</organism>
<reference evidence="1 2" key="1">
    <citation type="journal article" date="2016" name="Nat. Commun.">
        <title>Genomes of cryptic chimpanzee Plasmodium species reveal key evolutionary events leading to human malaria.</title>
        <authorList>
            <person name="Sundararaman S.A."/>
            <person name="Plenderleith L.J."/>
            <person name="Liu W."/>
            <person name="Loy D.E."/>
            <person name="Learn G.H."/>
            <person name="Li Y."/>
            <person name="Shaw K.S."/>
            <person name="Ayouba A."/>
            <person name="Peeters M."/>
            <person name="Speede S."/>
            <person name="Shaw G.M."/>
            <person name="Bushman F.D."/>
            <person name="Brisson D."/>
            <person name="Rayner J.C."/>
            <person name="Sharp P.M."/>
            <person name="Hahn B.H."/>
        </authorList>
    </citation>
    <scope>NUCLEOTIDE SEQUENCE [LARGE SCALE GENOMIC DNA]</scope>
    <source>
        <strain evidence="1 2">SY75</strain>
    </source>
</reference>
<dbReference type="VEuPathDB" id="PlasmoDB:PGSY75_0104600"/>
<evidence type="ECO:0000313" key="2">
    <source>
        <dbReference type="Proteomes" id="UP000076004"/>
    </source>
</evidence>
<protein>
    <recommendedName>
        <fullName evidence="3">RAP domain-containing protein</fullName>
    </recommendedName>
</protein>
<proteinExistence type="predicted"/>
<dbReference type="KEGG" id="pgab:PGSY75_0104600"/>
<dbReference type="GeneID" id="29774223"/>
<evidence type="ECO:0000313" key="1">
    <source>
        <dbReference type="EMBL" id="KYO03692.1"/>
    </source>
</evidence>
<gene>
    <name evidence="1" type="ORF">PGSY75_0104600</name>
</gene>
<dbReference type="AlphaFoldDB" id="A0A151LX25"/>
<comment type="caution">
    <text evidence="1">The sequence shown here is derived from an EMBL/GenBank/DDBJ whole genome shotgun (WGS) entry which is preliminary data.</text>
</comment>
<dbReference type="Proteomes" id="UP000076004">
    <property type="component" value="Chromosome 1"/>
</dbReference>
<dbReference type="RefSeq" id="XP_018643886.1">
    <property type="nucleotide sequence ID" value="XM_018783602.1"/>
</dbReference>
<sequence>MIIIKCLGNFRNINKVSLSFYSTQYIKPFPFFSYYHINNKKKKEKPIYATLISNKISHFTTYNENIRIKKKKKKEKNHIYVTKKKCDIQNNDIIYHSDNFDEVDKYNINNEINENRIKSDIINLINNIKNINNIQNGHINVNINVINELMNIILHVNYNINCFFNLKKKYVIGFLWSMVKCINIIEHEKLFDQNIITHLKYFFIFLSNKVIQKNLLESLYHPVDIKQFIFSFLNIKLNENNIKAIDSIKIHDLDNFIKYLKCYPYEVKLSHKSETKEKIETNIFYQENNEKQKIKNNKKENNNNQNEHGNHISDQIQNKYLPLLQECIDINLVIHSIYSYICDKIKIINMEIKTVIDFLELANKNSKNGVSSNISNILLYKIQHKNNYNNNYYNNNDNIYYHNNNDNICHHNNSTVSIYNFSVFQVCRFINIIINYNIKQTNKFISSIINILSYEQYYPTKDKINYYNFNQYLSHNVYNENVDIQNDNIIHVSAPKHLCNKWLYKATPRDIASLIRDISRLNFMNYHFYNILIEAFFIKTDPNKNGYTTYGNRNNNTSKNNEAKIKDNINININNNNNSNNNNHYYYGSKTICRKNNNTTHFSSQSNQNLQLEDIRNYVDILTALSNINYTHNKYINFFINKIIKDEKNSVLFFNKKNIQNVVITLRNLLLLIYKENDIINKMIHFIVTNNNHINIKQLIMIYYSLYNYINKIFHMENIKYVGNPSQIFFNISDEKNNITHNNITYNNTTNNYNKLHIHHDDVMSNNKYNAMKEKEHNFSYISIEYIKQYIHHYMFKIFHIIFIKKEHIDSLQGLVNFYYATSYSINNLSLQMYQFFYEHFSYILDTKKKGKENIILETILQIFLFHYKNNIVHKKFLISLLNFMNANILVDLDNLYTITSIAHHFNIINEDFLNTNINFINKEINKIENIKGPTPTDDNISININKTKKEKNYIYYNNDENKEHIDISHSDKQDDIYKYNQLDNTNINNIKNVNVYKKNMINDNNEKYYTNKVMKCIFFLITNNTFLNTSIRNFIKILVLLKKMFKKKTHFNDEEYKITQQIFLSLNIYCKRKENVKKYMNHKINSRNNHDIHFYIRHHFFIPYTILKNIVKRNIVSHKKVHISSFQYKLSDYFNKKKIMYRSEYYLKHGLIVDFLILKNNKPFLLLEIDGIYHFNISTDVGDYDIIHNNMLLLKNGKTLFRNNILESFDHLKFLSIPWYFFLQTQWIKKLDILLNENGLF</sequence>
<accession>A0A151LX25</accession>
<dbReference type="VEuPathDB" id="PlasmoDB:PGABG01_0103000"/>
<name>A0A151LX25_9APIC</name>
<dbReference type="EMBL" id="LVLB01000002">
    <property type="protein sequence ID" value="KYO03692.1"/>
    <property type="molecule type" value="Genomic_DNA"/>
</dbReference>